<dbReference type="Proteomes" id="UP001211065">
    <property type="component" value="Unassembled WGS sequence"/>
</dbReference>
<dbReference type="AlphaFoldDB" id="A0AAD5XZL6"/>
<gene>
    <name evidence="2" type="ORF">HK099_005424</name>
</gene>
<feature type="domain" description="Helicase Sen1 N-terminal" evidence="1">
    <location>
        <begin position="31"/>
        <end position="322"/>
    </location>
</feature>
<evidence type="ECO:0000313" key="2">
    <source>
        <dbReference type="EMBL" id="KAJ3217590.1"/>
    </source>
</evidence>
<comment type="caution">
    <text evidence="2">The sequence shown here is derived from an EMBL/GenBank/DDBJ whole genome shotgun (WGS) entry which is preliminary data.</text>
</comment>
<dbReference type="Pfam" id="PF12726">
    <property type="entry name" value="SEN1_N"/>
    <property type="match status" value="1"/>
</dbReference>
<evidence type="ECO:0000313" key="3">
    <source>
        <dbReference type="Proteomes" id="UP001211065"/>
    </source>
</evidence>
<name>A0AAD5XZL6_9FUNG</name>
<keyword evidence="3" id="KW-1185">Reference proteome</keyword>
<accession>A0AAD5XZL6</accession>
<evidence type="ECO:0000259" key="1">
    <source>
        <dbReference type="Pfam" id="PF12726"/>
    </source>
</evidence>
<dbReference type="EMBL" id="JADGJW010000420">
    <property type="protein sequence ID" value="KAJ3217590.1"/>
    <property type="molecule type" value="Genomic_DNA"/>
</dbReference>
<dbReference type="InterPro" id="IPR024481">
    <property type="entry name" value="Helicase_Sen1_N"/>
</dbReference>
<protein>
    <recommendedName>
        <fullName evidence="1">Helicase Sen1 N-terminal domain-containing protein</fullName>
    </recommendedName>
</protein>
<sequence length="529" mass="63038">MLFEANILVDFLTIFAFSNASSHLKSLDITMKNCLSDCVACVNSYHDSIQLFKKKYSASFDLEIMTNFQKNIFEWDCKRQQETLTNFTTELCKIFEMNKENQNLPMKNLKKKSLYIVFEVLKYPLTLKNENINDLFHKYIMNIQKKSTLKLSDQIFPGIIYLTLHHDKETRLWARSTLDKINLPIQFENFMEMKEIIQDLIWYLKENEIKETLYYFNYSSTSNREIFKSLSWLITKMDKQAIDDGLLKLYPNLFDIFVHQLKKKSPEDEILNPVLNCVYMLWKKESSVFATQDKKIIFELIDIILLHPSFENYCVSTEKTEDKILDINFCWLTIYFEKRSELQQNILDRILQKKIESFQLWSEAIKMYLTTKISMITSKSILENSETILLLNFFLTKEEEQKTYYRELASTVNFDQENLKFFFEKFHSEKNLTNADSFTKEEKLKKKNLWKSISSFNKAIWRIFFETNLILGFHHIVLVDLIKSPLATEFNENLIFCRNVVLSILKSYCQSQDKDDFNKLLSIYRGNLE</sequence>
<organism evidence="2 3">
    <name type="scientific">Clydaea vesicula</name>
    <dbReference type="NCBI Taxonomy" id="447962"/>
    <lineage>
        <taxon>Eukaryota</taxon>
        <taxon>Fungi</taxon>
        <taxon>Fungi incertae sedis</taxon>
        <taxon>Chytridiomycota</taxon>
        <taxon>Chytridiomycota incertae sedis</taxon>
        <taxon>Chytridiomycetes</taxon>
        <taxon>Lobulomycetales</taxon>
        <taxon>Lobulomycetaceae</taxon>
        <taxon>Clydaea</taxon>
    </lineage>
</organism>
<proteinExistence type="predicted"/>
<reference evidence="2" key="1">
    <citation type="submission" date="2020-05" db="EMBL/GenBank/DDBJ databases">
        <title>Phylogenomic resolution of chytrid fungi.</title>
        <authorList>
            <person name="Stajich J.E."/>
            <person name="Amses K."/>
            <person name="Simmons R."/>
            <person name="Seto K."/>
            <person name="Myers J."/>
            <person name="Bonds A."/>
            <person name="Quandt C.A."/>
            <person name="Barry K."/>
            <person name="Liu P."/>
            <person name="Grigoriev I."/>
            <person name="Longcore J.E."/>
            <person name="James T.Y."/>
        </authorList>
    </citation>
    <scope>NUCLEOTIDE SEQUENCE</scope>
    <source>
        <strain evidence="2">JEL0476</strain>
    </source>
</reference>